<feature type="region of interest" description="Disordered" evidence="1">
    <location>
        <begin position="131"/>
        <end position="158"/>
    </location>
</feature>
<dbReference type="EMBL" id="RCHU01000333">
    <property type="protein sequence ID" value="TKS07059.1"/>
    <property type="molecule type" value="Genomic_DNA"/>
</dbReference>
<keyword evidence="3" id="KW-0413">Isomerase</keyword>
<accession>A0A4U5QAW5</accession>
<dbReference type="PROSITE" id="PS51850">
    <property type="entry name" value="KARI_N"/>
    <property type="match status" value="1"/>
</dbReference>
<dbReference type="InterPro" id="IPR013116">
    <property type="entry name" value="KARI_N"/>
</dbReference>
<dbReference type="PANTHER" id="PTHR21371:SF1">
    <property type="entry name" value="KETOL-ACID REDUCTOISOMERASE, MITOCHONDRIAL"/>
    <property type="match status" value="1"/>
</dbReference>
<feature type="domain" description="KARI N-terminal Rossmann" evidence="2">
    <location>
        <begin position="277"/>
        <end position="480"/>
    </location>
</feature>
<dbReference type="GO" id="GO:0009099">
    <property type="term" value="P:L-valine biosynthetic process"/>
    <property type="evidence" value="ECO:0007669"/>
    <property type="project" value="TreeGrafter"/>
</dbReference>
<feature type="compositionally biased region" description="Gly residues" evidence="1">
    <location>
        <begin position="131"/>
        <end position="142"/>
    </location>
</feature>
<dbReference type="GO" id="GO:0005739">
    <property type="term" value="C:mitochondrion"/>
    <property type="evidence" value="ECO:0007669"/>
    <property type="project" value="TreeGrafter"/>
</dbReference>
<dbReference type="PANTHER" id="PTHR21371">
    <property type="entry name" value="KETOL-ACID REDUCTOISOMERASE, MITOCHONDRIAL"/>
    <property type="match status" value="1"/>
</dbReference>
<dbReference type="AlphaFoldDB" id="A0A4U5QAW5"/>
<dbReference type="GO" id="GO:0009097">
    <property type="term" value="P:isoleucine biosynthetic process"/>
    <property type="evidence" value="ECO:0007669"/>
    <property type="project" value="TreeGrafter"/>
</dbReference>
<sequence>MAAAYCSYALHSPKPPPPKSLRNTFSHNGLSLGRRKPKLSGLTVGSRMPLKALSASLHFGAFYSKKKKISPDGVQEEELLFETHFDASAPLPPKPSESVQYPQEFLEFLSRVMAMAAAVLKISEVFKNSNGSGGGGGGGGGGGEKDLDGDGSADADSQPQRAASLGFLTRFASSEKISLSGHVKHTQFELHGNVSAFLFGAKFSKFLKSVFFNHVVVQAIIATITKIRRGDGGGHGGRGSVGAAERAKHPRVKLPTSVDFETFVFKKEKIIIAGHDKNIVRGGKDVFPLLPDAFQGIKQIGVIGWVSQGSVQAQNLRDALAEAMSDIKVKVGLEKDSCSFAEARAAGFTEESDTLGVIWETVSGSDLVLLLISNAAQAGVYERVFSHMKPNSILGLSHGFLIEHLQSKGLDFPKHISVIAVCPEVEAHSARRDCVHGQKINGAGINSSIAVHQDIDGRGTDVALGWSVAIGSPLTFATTSKLLLAWQPPDKGWVKLNTDDARFKCSNSFGRFSMGIRVSNLKWVRAVQQKQDYGLSF</sequence>
<name>A0A4U5QAW5_POPAL</name>
<evidence type="ECO:0000256" key="1">
    <source>
        <dbReference type="SAM" id="MobiDB-lite"/>
    </source>
</evidence>
<dbReference type="InterPro" id="IPR013023">
    <property type="entry name" value="KARI"/>
</dbReference>
<dbReference type="STRING" id="43335.A0A4U5QAW5"/>
<evidence type="ECO:0000259" key="2">
    <source>
        <dbReference type="PROSITE" id="PS51850"/>
    </source>
</evidence>
<dbReference type="InterPro" id="IPR036291">
    <property type="entry name" value="NAD(P)-bd_dom_sf"/>
</dbReference>
<dbReference type="GO" id="GO:0009507">
    <property type="term" value="C:chloroplast"/>
    <property type="evidence" value="ECO:0007669"/>
    <property type="project" value="TreeGrafter"/>
</dbReference>
<reference evidence="3" key="1">
    <citation type="submission" date="2018-10" db="EMBL/GenBank/DDBJ databases">
        <title>Population genomic analysis revealed the cold adaptation of white poplar.</title>
        <authorList>
            <person name="Liu Y.-J."/>
        </authorList>
    </citation>
    <scope>NUCLEOTIDE SEQUENCE [LARGE SCALE GENOMIC DNA]</scope>
    <source>
        <strain evidence="3">PAL-ZL1</strain>
    </source>
</reference>
<protein>
    <submittedName>
        <fullName evidence="3">Ketol-acid reductoisomerase, chloroplastic-like</fullName>
    </submittedName>
</protein>
<comment type="caution">
    <text evidence="3">The sequence shown here is derived from an EMBL/GenBank/DDBJ whole genome shotgun (WGS) entry which is preliminary data.</text>
</comment>
<gene>
    <name evidence="3" type="ORF">D5086_0000117680</name>
</gene>
<proteinExistence type="predicted"/>
<dbReference type="GO" id="GO:0004455">
    <property type="term" value="F:ketol-acid reductoisomerase activity"/>
    <property type="evidence" value="ECO:0007669"/>
    <property type="project" value="TreeGrafter"/>
</dbReference>
<dbReference type="SUPFAM" id="SSF51735">
    <property type="entry name" value="NAD(P)-binding Rossmann-fold domains"/>
    <property type="match status" value="1"/>
</dbReference>
<dbReference type="Pfam" id="PF07991">
    <property type="entry name" value="KARI_N"/>
    <property type="match status" value="1"/>
</dbReference>
<organism evidence="3">
    <name type="scientific">Populus alba</name>
    <name type="common">White poplar</name>
    <dbReference type="NCBI Taxonomy" id="43335"/>
    <lineage>
        <taxon>Eukaryota</taxon>
        <taxon>Viridiplantae</taxon>
        <taxon>Streptophyta</taxon>
        <taxon>Embryophyta</taxon>
        <taxon>Tracheophyta</taxon>
        <taxon>Spermatophyta</taxon>
        <taxon>Magnoliopsida</taxon>
        <taxon>eudicotyledons</taxon>
        <taxon>Gunneridae</taxon>
        <taxon>Pentapetalae</taxon>
        <taxon>rosids</taxon>
        <taxon>fabids</taxon>
        <taxon>Malpighiales</taxon>
        <taxon>Salicaceae</taxon>
        <taxon>Saliceae</taxon>
        <taxon>Populus</taxon>
    </lineage>
</organism>
<dbReference type="GO" id="GO:0016853">
    <property type="term" value="F:isomerase activity"/>
    <property type="evidence" value="ECO:0007669"/>
    <property type="project" value="UniProtKB-KW"/>
</dbReference>
<evidence type="ECO:0000313" key="3">
    <source>
        <dbReference type="EMBL" id="TKS07059.1"/>
    </source>
</evidence>
<dbReference type="Gene3D" id="3.40.50.720">
    <property type="entry name" value="NAD(P)-binding Rossmann-like Domain"/>
    <property type="match status" value="1"/>
</dbReference>